<gene>
    <name evidence="1" type="ORF">POCTA_138.1.T0030179</name>
</gene>
<evidence type="ECO:0000313" key="1">
    <source>
        <dbReference type="EMBL" id="CAD8131935.1"/>
    </source>
</evidence>
<keyword evidence="2" id="KW-1185">Reference proteome</keyword>
<dbReference type="AlphaFoldDB" id="A0A8S1RY45"/>
<protein>
    <submittedName>
        <fullName evidence="1">Uncharacterized protein</fullName>
    </submittedName>
</protein>
<comment type="caution">
    <text evidence="1">The sequence shown here is derived from an EMBL/GenBank/DDBJ whole genome shotgun (WGS) entry which is preliminary data.</text>
</comment>
<organism evidence="1 2">
    <name type="scientific">Paramecium octaurelia</name>
    <dbReference type="NCBI Taxonomy" id="43137"/>
    <lineage>
        <taxon>Eukaryota</taxon>
        <taxon>Sar</taxon>
        <taxon>Alveolata</taxon>
        <taxon>Ciliophora</taxon>
        <taxon>Intramacronucleata</taxon>
        <taxon>Oligohymenophorea</taxon>
        <taxon>Peniculida</taxon>
        <taxon>Parameciidae</taxon>
        <taxon>Paramecium</taxon>
    </lineage>
</organism>
<dbReference type="OrthoDB" id="298632at2759"/>
<reference evidence="1" key="1">
    <citation type="submission" date="2021-01" db="EMBL/GenBank/DDBJ databases">
        <authorList>
            <consortium name="Genoscope - CEA"/>
            <person name="William W."/>
        </authorList>
    </citation>
    <scope>NUCLEOTIDE SEQUENCE</scope>
</reference>
<name>A0A8S1RY45_PAROT</name>
<dbReference type="EMBL" id="CAJJDP010000001">
    <property type="protein sequence ID" value="CAD8131935.1"/>
    <property type="molecule type" value="Genomic_DNA"/>
</dbReference>
<accession>A0A8S1RY45</accession>
<dbReference type="OMA" id="DRCNTNQ"/>
<dbReference type="Proteomes" id="UP000683925">
    <property type="component" value="Unassembled WGS sequence"/>
</dbReference>
<evidence type="ECO:0000313" key="2">
    <source>
        <dbReference type="Proteomes" id="UP000683925"/>
    </source>
</evidence>
<proteinExistence type="predicted"/>
<sequence>MKSSDLLQQFNDFRRNLKAQIQSNEITKSPQKNYIKTQSSPQKFSSNIKSKINLTQHQNKIQDRCNTNQSIQNKNQLESFKNNSQFQCITHEKLSSKQQNVQSFKSSNSSNKKELIVNKLLSQEQLHKLCSTFQSISDEEVKQLPNEYKQLLKELSTFVNAKFLK</sequence>